<dbReference type="PIRSF" id="PIRSF031890">
    <property type="entry name" value="UCP031890_transporter_Tim44"/>
    <property type="match status" value="1"/>
</dbReference>
<sequence>MNFFSFGTFFFFIVAVIIFLQLRSVLGKRTGNERPPFDPYTRREEDATQVSQQKDNVVSLPQRQTMEKQGENQAKDFASIDAMAPEGTALNTGLRNIRAQDASFDPKEFLNGVKMAYEMIVLSYADGDRKTLKNLLSKDVYEGFDAAIKERETRGEKVNSTFIGINQAKIVAADMKGKDAQVTVRIVSEMISATQDKQGNIIDGDLETVAEIRDVWTFARNTANRDPNWKLVATEAED</sequence>
<dbReference type="Gene3D" id="3.10.450.240">
    <property type="match status" value="1"/>
</dbReference>
<comment type="caution">
    <text evidence="8">The sequence shown here is derived from an EMBL/GenBank/DDBJ whole genome shotgun (WGS) entry which is preliminary data.</text>
</comment>
<dbReference type="InterPro" id="IPR016985">
    <property type="entry name" value="UCP031890_Tim44-rel"/>
</dbReference>
<keyword evidence="3" id="KW-0809">Transit peptide</keyword>
<organism evidence="8 9">
    <name type="scientific">Pseudochrobactrum kiredjianiae</name>
    <dbReference type="NCBI Taxonomy" id="386305"/>
    <lineage>
        <taxon>Bacteria</taxon>
        <taxon>Pseudomonadati</taxon>
        <taxon>Pseudomonadota</taxon>
        <taxon>Alphaproteobacteria</taxon>
        <taxon>Hyphomicrobiales</taxon>
        <taxon>Brucellaceae</taxon>
        <taxon>Pseudochrobactrum</taxon>
    </lineage>
</organism>
<dbReference type="Pfam" id="PF04280">
    <property type="entry name" value="Tim44"/>
    <property type="match status" value="1"/>
</dbReference>
<dbReference type="Proteomes" id="UP001597263">
    <property type="component" value="Unassembled WGS sequence"/>
</dbReference>
<evidence type="ECO:0000256" key="4">
    <source>
        <dbReference type="ARBA" id="ARBA00023136"/>
    </source>
</evidence>
<name>A0ABW3V503_9HYPH</name>
<evidence type="ECO:0000256" key="1">
    <source>
        <dbReference type="ARBA" id="ARBA00004370"/>
    </source>
</evidence>
<comment type="similarity">
    <text evidence="2">Belongs to the Tim44 family.</text>
</comment>
<dbReference type="RefSeq" id="WP_289384355.1">
    <property type="nucleotide sequence ID" value="NZ_JAUCBM010000001.1"/>
</dbReference>
<feature type="domain" description="Tim44-like" evidence="7">
    <location>
        <begin position="90"/>
        <end position="236"/>
    </location>
</feature>
<keyword evidence="6" id="KW-1133">Transmembrane helix</keyword>
<evidence type="ECO:0000256" key="2">
    <source>
        <dbReference type="ARBA" id="ARBA00009597"/>
    </source>
</evidence>
<protein>
    <submittedName>
        <fullName evidence="8">Tim44/TimA family putative adaptor protein</fullName>
    </submittedName>
</protein>
<reference evidence="9" key="1">
    <citation type="journal article" date="2019" name="Int. J. Syst. Evol. Microbiol.">
        <title>The Global Catalogue of Microorganisms (GCM) 10K type strain sequencing project: providing services to taxonomists for standard genome sequencing and annotation.</title>
        <authorList>
            <consortium name="The Broad Institute Genomics Platform"/>
            <consortium name="The Broad Institute Genome Sequencing Center for Infectious Disease"/>
            <person name="Wu L."/>
            <person name="Ma J."/>
        </authorList>
    </citation>
    <scope>NUCLEOTIDE SEQUENCE [LARGE SCALE GENOMIC DNA]</scope>
    <source>
        <strain evidence="9">CCUG 49584</strain>
    </source>
</reference>
<dbReference type="InterPro" id="IPR032710">
    <property type="entry name" value="NTF2-like_dom_sf"/>
</dbReference>
<evidence type="ECO:0000313" key="9">
    <source>
        <dbReference type="Proteomes" id="UP001597263"/>
    </source>
</evidence>
<dbReference type="PANTHER" id="PTHR10721:SF1">
    <property type="entry name" value="MITOCHONDRIAL IMPORT INNER MEMBRANE TRANSLOCASE SUBUNIT TIM44"/>
    <property type="match status" value="1"/>
</dbReference>
<proteinExistence type="inferred from homology"/>
<comment type="subcellular location">
    <subcellularLocation>
        <location evidence="1">Membrane</location>
    </subcellularLocation>
</comment>
<gene>
    <name evidence="8" type="ORF">ACFQ35_13040</name>
</gene>
<feature type="compositionally biased region" description="Basic and acidic residues" evidence="5">
    <location>
        <begin position="31"/>
        <end position="46"/>
    </location>
</feature>
<dbReference type="InterPro" id="IPR007379">
    <property type="entry name" value="Tim44-like_dom"/>
</dbReference>
<dbReference type="EMBL" id="JBHTMA010000040">
    <property type="protein sequence ID" value="MFD1228063.1"/>
    <property type="molecule type" value="Genomic_DNA"/>
</dbReference>
<dbReference type="NCBIfam" id="NF033779">
    <property type="entry name" value="Tim44_TimA_adap"/>
    <property type="match status" value="1"/>
</dbReference>
<feature type="transmembrane region" description="Helical" evidence="6">
    <location>
        <begin position="6"/>
        <end position="26"/>
    </location>
</feature>
<feature type="region of interest" description="Disordered" evidence="5">
    <location>
        <begin position="31"/>
        <end position="56"/>
    </location>
</feature>
<evidence type="ECO:0000313" key="8">
    <source>
        <dbReference type="EMBL" id="MFD1228063.1"/>
    </source>
</evidence>
<evidence type="ECO:0000256" key="3">
    <source>
        <dbReference type="ARBA" id="ARBA00022946"/>
    </source>
</evidence>
<dbReference type="PANTHER" id="PTHR10721">
    <property type="entry name" value="MITOCHONDRIAL IMPORT INNER MEMBRANE TRANSLOCASE SUBUNIT TIM44"/>
    <property type="match status" value="1"/>
</dbReference>
<dbReference type="SUPFAM" id="SSF54427">
    <property type="entry name" value="NTF2-like"/>
    <property type="match status" value="1"/>
</dbReference>
<accession>A0ABW3V503</accession>
<keyword evidence="9" id="KW-1185">Reference proteome</keyword>
<evidence type="ECO:0000256" key="5">
    <source>
        <dbReference type="SAM" id="MobiDB-lite"/>
    </source>
</evidence>
<dbReference type="SMART" id="SM00978">
    <property type="entry name" value="Tim44"/>
    <property type="match status" value="1"/>
</dbReference>
<evidence type="ECO:0000259" key="7">
    <source>
        <dbReference type="SMART" id="SM00978"/>
    </source>
</evidence>
<keyword evidence="4 6" id="KW-0472">Membrane</keyword>
<dbReference type="InterPro" id="IPR039544">
    <property type="entry name" value="Tim44-like"/>
</dbReference>
<evidence type="ECO:0000256" key="6">
    <source>
        <dbReference type="SAM" id="Phobius"/>
    </source>
</evidence>
<keyword evidence="6" id="KW-0812">Transmembrane</keyword>